<dbReference type="RefSeq" id="WP_145463784.1">
    <property type="nucleotide sequence ID" value="NZ_QVPA01000001.1"/>
</dbReference>
<dbReference type="AlphaFoldDB" id="A0A9Q8JHX8"/>
<reference evidence="1 2" key="1">
    <citation type="submission" date="2019-07" db="EMBL/GenBank/DDBJ databases">
        <title>Genome sequence of Weissella cibaria GK1.</title>
        <authorList>
            <person name="Choi H.-J."/>
        </authorList>
    </citation>
    <scope>NUCLEOTIDE SEQUENCE [LARGE SCALE GENOMIC DNA]</scope>
    <source>
        <strain evidence="1 2">GK1</strain>
    </source>
</reference>
<evidence type="ECO:0000313" key="1">
    <source>
        <dbReference type="EMBL" id="TVV27247.1"/>
    </source>
</evidence>
<proteinExistence type="predicted"/>
<dbReference type="EMBL" id="VNHC01000002">
    <property type="protein sequence ID" value="TVV27247.1"/>
    <property type="molecule type" value="Genomic_DNA"/>
</dbReference>
<dbReference type="Pfam" id="PF25209">
    <property type="entry name" value="Phage_capsid_4"/>
    <property type="match status" value="1"/>
</dbReference>
<name>A0A9Q8JHX8_9LACO</name>
<evidence type="ECO:0000313" key="2">
    <source>
        <dbReference type="Proteomes" id="UP000320012"/>
    </source>
</evidence>
<comment type="caution">
    <text evidence="1">The sequence shown here is derived from an EMBL/GenBank/DDBJ whole genome shotgun (WGS) entry which is preliminary data.</text>
</comment>
<organism evidence="1 2">
    <name type="scientific">Weissella cibaria</name>
    <dbReference type="NCBI Taxonomy" id="137591"/>
    <lineage>
        <taxon>Bacteria</taxon>
        <taxon>Bacillati</taxon>
        <taxon>Bacillota</taxon>
        <taxon>Bacilli</taxon>
        <taxon>Lactobacillales</taxon>
        <taxon>Lactobacillaceae</taxon>
        <taxon>Weissella</taxon>
    </lineage>
</organism>
<dbReference type="Proteomes" id="UP000320012">
    <property type="component" value="Unassembled WGS sequence"/>
</dbReference>
<sequence length="300" mass="32283">MAENNLNVAADLGEIKSIDFLNRFGTSINDLLTLLGVTRMEPMTSDMQIKLYEWSTDVDTAATVGEGETIPLSKVTRKLARTVQVGWIKKRRAVSEEAIARHGADIAIDQADTKLMREIQSGIKTDFVTALGKTTNTLTAGDLQVALSKSWGKLQTIPEFEGAPLVSFVNPMDVANFLAGKPIQADASNAYGMTLLQNFIGADKVISLGSIPEGKVFTTAVDNIVLAYLDMQKSDLSQYFVDYTDETGLLAVVSSKNTSNLTLEATFTGAMKLFVEIPDGVVAATLGTETTTESTDKPAL</sequence>
<accession>A0A9Q8JHX8</accession>
<protein>
    <submittedName>
        <fullName evidence="1">Phage capsid protein</fullName>
    </submittedName>
</protein>
<gene>
    <name evidence="1" type="ORF">FO435_04830</name>
</gene>